<dbReference type="Gene3D" id="1.20.58.1040">
    <property type="match status" value="1"/>
</dbReference>
<dbReference type="GO" id="GO:0009506">
    <property type="term" value="C:plasmodesma"/>
    <property type="evidence" value="ECO:0007669"/>
    <property type="project" value="UniProtKB-ARBA"/>
</dbReference>
<dbReference type="InterPro" id="IPR044788">
    <property type="entry name" value="X8_dom_prot"/>
</dbReference>
<dbReference type="AlphaFoldDB" id="A0A6G1EH44"/>
<keyword evidence="1 2" id="KW-0732">Signal</keyword>
<name>A0A6G1EH44_9ORYZ</name>
<organism evidence="4 5">
    <name type="scientific">Oryza meyeriana var. granulata</name>
    <dbReference type="NCBI Taxonomy" id="110450"/>
    <lineage>
        <taxon>Eukaryota</taxon>
        <taxon>Viridiplantae</taxon>
        <taxon>Streptophyta</taxon>
        <taxon>Embryophyta</taxon>
        <taxon>Tracheophyta</taxon>
        <taxon>Spermatophyta</taxon>
        <taxon>Magnoliopsida</taxon>
        <taxon>Liliopsida</taxon>
        <taxon>Poales</taxon>
        <taxon>Poaceae</taxon>
        <taxon>BOP clade</taxon>
        <taxon>Oryzoideae</taxon>
        <taxon>Oryzeae</taxon>
        <taxon>Oryzinae</taxon>
        <taxon>Oryza</taxon>
        <taxon>Oryza meyeriana</taxon>
    </lineage>
</organism>
<dbReference type="OrthoDB" id="1073427at2759"/>
<gene>
    <name evidence="4" type="ORF">E2562_006693</name>
</gene>
<evidence type="ECO:0000256" key="2">
    <source>
        <dbReference type="SAM" id="SignalP"/>
    </source>
</evidence>
<dbReference type="EMBL" id="SPHZ02000003">
    <property type="protein sequence ID" value="KAF0923722.1"/>
    <property type="molecule type" value="Genomic_DNA"/>
</dbReference>
<dbReference type="PANTHER" id="PTHR31044">
    <property type="entry name" value="BETA-1,3 GLUCANASE"/>
    <property type="match status" value="1"/>
</dbReference>
<accession>A0A6G1EH44</accession>
<evidence type="ECO:0000313" key="5">
    <source>
        <dbReference type="Proteomes" id="UP000479710"/>
    </source>
</evidence>
<comment type="caution">
    <text evidence="4">The sequence shown here is derived from an EMBL/GenBank/DDBJ whole genome shotgun (WGS) entry which is preliminary data.</text>
</comment>
<dbReference type="Proteomes" id="UP000479710">
    <property type="component" value="Unassembled WGS sequence"/>
</dbReference>
<reference evidence="4 5" key="1">
    <citation type="submission" date="2019-11" db="EMBL/GenBank/DDBJ databases">
        <title>Whole genome sequence of Oryza granulata.</title>
        <authorList>
            <person name="Li W."/>
        </authorList>
    </citation>
    <scope>NUCLEOTIDE SEQUENCE [LARGE SCALE GENOMIC DNA]</scope>
    <source>
        <strain evidence="5">cv. Menghai</strain>
        <tissue evidence="4">Leaf</tissue>
    </source>
</reference>
<dbReference type="Pfam" id="PF07983">
    <property type="entry name" value="X8"/>
    <property type="match status" value="1"/>
</dbReference>
<dbReference type="InterPro" id="IPR012946">
    <property type="entry name" value="X8"/>
</dbReference>
<dbReference type="SMART" id="SM00768">
    <property type="entry name" value="X8"/>
    <property type="match status" value="1"/>
</dbReference>
<evidence type="ECO:0000313" key="4">
    <source>
        <dbReference type="EMBL" id="KAF0923722.1"/>
    </source>
</evidence>
<sequence>MDLWPVHCLVCLLVLLLFSHGRGAEQRATEARHDASRQLTGVAKLESAHDMPEQDLTSPLATVPVLNPATNPTVTSTNPAAVPAATQTPSLANPVAAAGGSWCVASPSASSTALQVALDYACGQGGADCSAIQSGGSYFSPNTIRDHASYAFNNWRRASARMAAPSAVRIGSRSPFLGGRLAVGPRRSRPVPRNLVALLQVVPPPPPRASLP</sequence>
<feature type="domain" description="X8" evidence="3">
    <location>
        <begin position="101"/>
        <end position="176"/>
    </location>
</feature>
<evidence type="ECO:0000256" key="1">
    <source>
        <dbReference type="ARBA" id="ARBA00022729"/>
    </source>
</evidence>
<keyword evidence="5" id="KW-1185">Reference proteome</keyword>
<dbReference type="PANTHER" id="PTHR31044:SF85">
    <property type="entry name" value="OS05G0581900 PROTEIN"/>
    <property type="match status" value="1"/>
</dbReference>
<evidence type="ECO:0000259" key="3">
    <source>
        <dbReference type="SMART" id="SM00768"/>
    </source>
</evidence>
<protein>
    <recommendedName>
        <fullName evidence="3">X8 domain-containing protein</fullName>
    </recommendedName>
</protein>
<proteinExistence type="predicted"/>
<feature type="chain" id="PRO_5026052979" description="X8 domain-containing protein" evidence="2">
    <location>
        <begin position="24"/>
        <end position="212"/>
    </location>
</feature>
<feature type="signal peptide" evidence="2">
    <location>
        <begin position="1"/>
        <end position="23"/>
    </location>
</feature>